<dbReference type="AlphaFoldDB" id="A0A0M4LVK3"/>
<accession>A0A0M4LVK3</accession>
<reference evidence="2 3" key="1">
    <citation type="submission" date="2015-09" db="EMBL/GenBank/DDBJ databases">
        <title>Complete genome sequence of a benzo[a]pyrene-degrading bacterium Altererythrobacter epoxidivorans CGMCC 1.7731T.</title>
        <authorList>
            <person name="Li Z."/>
            <person name="Cheng H."/>
            <person name="Huo Y."/>
            <person name="Xu X."/>
        </authorList>
    </citation>
    <scope>NUCLEOTIDE SEQUENCE [LARGE SCALE GENOMIC DNA]</scope>
    <source>
        <strain evidence="2 3">CGMCC 1.7731</strain>
    </source>
</reference>
<evidence type="ECO:0000259" key="1">
    <source>
        <dbReference type="Pfam" id="PF07811"/>
    </source>
</evidence>
<name>A0A0M4LVK3_9SPHN</name>
<proteinExistence type="predicted"/>
<evidence type="ECO:0000313" key="3">
    <source>
        <dbReference type="Proteomes" id="UP000057938"/>
    </source>
</evidence>
<dbReference type="KEGG" id="aep:AMC99_01579"/>
<sequence>MHLRTLAILKDSRGFGAMELGLSLPFLMLLCLGMMDASTLIGTKIDYEQAAQRTTDFAFANRPNGTNTAKYVTEAKNAADVSAQDVDVDIFLECDGVRQDNFGDTCAAGEITARFVSVEISKQVETHFDWAGLAHMIGFTAFPSRITVTGDSLVRFQ</sequence>
<protein>
    <recommendedName>
        <fullName evidence="1">TadE-like domain-containing protein</fullName>
    </recommendedName>
</protein>
<gene>
    <name evidence="2" type="ORF">AMC99_01579</name>
</gene>
<dbReference type="Pfam" id="PF07811">
    <property type="entry name" value="TadE"/>
    <property type="match status" value="1"/>
</dbReference>
<organism evidence="2 3">
    <name type="scientific">Altererythrobacter epoxidivorans</name>
    <dbReference type="NCBI Taxonomy" id="361183"/>
    <lineage>
        <taxon>Bacteria</taxon>
        <taxon>Pseudomonadati</taxon>
        <taxon>Pseudomonadota</taxon>
        <taxon>Alphaproteobacteria</taxon>
        <taxon>Sphingomonadales</taxon>
        <taxon>Erythrobacteraceae</taxon>
        <taxon>Altererythrobacter</taxon>
    </lineage>
</organism>
<dbReference type="Proteomes" id="UP000057938">
    <property type="component" value="Chromosome"/>
</dbReference>
<dbReference type="PATRIC" id="fig|361183.4.peg.1552"/>
<dbReference type="STRING" id="361183.AMC99_01579"/>
<dbReference type="EMBL" id="CP012669">
    <property type="protein sequence ID" value="ALE16871.1"/>
    <property type="molecule type" value="Genomic_DNA"/>
</dbReference>
<dbReference type="InterPro" id="IPR012495">
    <property type="entry name" value="TadE-like_dom"/>
</dbReference>
<keyword evidence="3" id="KW-1185">Reference proteome</keyword>
<feature type="domain" description="TadE-like" evidence="1">
    <location>
        <begin position="14"/>
        <end position="53"/>
    </location>
</feature>
<evidence type="ECO:0000313" key="2">
    <source>
        <dbReference type="EMBL" id="ALE16871.1"/>
    </source>
</evidence>